<protein>
    <recommendedName>
        <fullName evidence="2">UBX domain-containing protein</fullName>
    </recommendedName>
</protein>
<dbReference type="Pfam" id="PF13899">
    <property type="entry name" value="Thioredoxin_7"/>
    <property type="match status" value="1"/>
</dbReference>
<reference evidence="3 4" key="1">
    <citation type="journal article" date="2019" name="Sci. Rep.">
        <title>A high-quality genome of Eragrostis curvula grass provides insights into Poaceae evolution and supports new strategies to enhance forage quality.</title>
        <authorList>
            <person name="Carballo J."/>
            <person name="Santos B.A.C.M."/>
            <person name="Zappacosta D."/>
            <person name="Garbus I."/>
            <person name="Selva J.P."/>
            <person name="Gallo C.A."/>
            <person name="Diaz A."/>
            <person name="Albertini E."/>
            <person name="Caccamo M."/>
            <person name="Echenique V."/>
        </authorList>
    </citation>
    <scope>NUCLEOTIDE SEQUENCE [LARGE SCALE GENOMIC DNA]</scope>
    <source>
        <strain evidence="4">cv. Victoria</strain>
        <tissue evidence="3">Leaf</tissue>
    </source>
</reference>
<dbReference type="AlphaFoldDB" id="A0A5J9V162"/>
<evidence type="ECO:0000259" key="2">
    <source>
        <dbReference type="PROSITE" id="PS50033"/>
    </source>
</evidence>
<dbReference type="GO" id="GO:0005634">
    <property type="term" value="C:nucleus"/>
    <property type="evidence" value="ECO:0007669"/>
    <property type="project" value="TreeGrafter"/>
</dbReference>
<feature type="compositionally biased region" description="Low complexity" evidence="1">
    <location>
        <begin position="48"/>
        <end position="57"/>
    </location>
</feature>
<dbReference type="PANTHER" id="PTHR23322">
    <property type="entry name" value="FAS-ASSOCIATED PROTEIN"/>
    <property type="match status" value="1"/>
</dbReference>
<dbReference type="Gene3D" id="3.40.30.10">
    <property type="entry name" value="Glutaredoxin"/>
    <property type="match status" value="1"/>
</dbReference>
<dbReference type="InterPro" id="IPR029071">
    <property type="entry name" value="Ubiquitin-like_domsf"/>
</dbReference>
<dbReference type="CDD" id="cd02958">
    <property type="entry name" value="UAS"/>
    <property type="match status" value="1"/>
</dbReference>
<dbReference type="SUPFAM" id="SSF52833">
    <property type="entry name" value="Thioredoxin-like"/>
    <property type="match status" value="1"/>
</dbReference>
<dbReference type="OrthoDB" id="270602at2759"/>
<dbReference type="GO" id="GO:0043161">
    <property type="term" value="P:proteasome-mediated ubiquitin-dependent protein catabolic process"/>
    <property type="evidence" value="ECO:0007669"/>
    <property type="project" value="TreeGrafter"/>
</dbReference>
<feature type="compositionally biased region" description="Acidic residues" evidence="1">
    <location>
        <begin position="467"/>
        <end position="496"/>
    </location>
</feature>
<dbReference type="Pfam" id="PF14555">
    <property type="entry name" value="UBA_4"/>
    <property type="match status" value="1"/>
</dbReference>
<proteinExistence type="predicted"/>
<dbReference type="EMBL" id="RWGY01000011">
    <property type="protein sequence ID" value="TVU29060.1"/>
    <property type="molecule type" value="Genomic_DNA"/>
</dbReference>
<feature type="region of interest" description="Disordered" evidence="1">
    <location>
        <begin position="48"/>
        <end position="68"/>
    </location>
</feature>
<dbReference type="GO" id="GO:0043130">
    <property type="term" value="F:ubiquitin binding"/>
    <property type="evidence" value="ECO:0007669"/>
    <property type="project" value="TreeGrafter"/>
</dbReference>
<feature type="region of interest" description="Disordered" evidence="1">
    <location>
        <begin position="149"/>
        <end position="225"/>
    </location>
</feature>
<dbReference type="Proteomes" id="UP000324897">
    <property type="component" value="Chromosome 1"/>
</dbReference>
<dbReference type="InterPro" id="IPR001012">
    <property type="entry name" value="UBX_dom"/>
</dbReference>
<dbReference type="SMART" id="SM00594">
    <property type="entry name" value="UAS"/>
    <property type="match status" value="1"/>
</dbReference>
<accession>A0A5J9V162</accession>
<feature type="domain" description="UBX" evidence="2">
    <location>
        <begin position="496"/>
        <end position="578"/>
    </location>
</feature>
<gene>
    <name evidence="3" type="ORF">EJB05_20603</name>
</gene>
<name>A0A5J9V162_9POAL</name>
<dbReference type="PROSITE" id="PS50033">
    <property type="entry name" value="UBX"/>
    <property type="match status" value="1"/>
</dbReference>
<evidence type="ECO:0000313" key="4">
    <source>
        <dbReference type="Proteomes" id="UP000324897"/>
    </source>
</evidence>
<dbReference type="SUPFAM" id="SSF54236">
    <property type="entry name" value="Ubiquitin-like"/>
    <property type="match status" value="1"/>
</dbReference>
<dbReference type="SUPFAM" id="SSF46934">
    <property type="entry name" value="UBA-like"/>
    <property type="match status" value="1"/>
</dbReference>
<feature type="region of interest" description="Disordered" evidence="1">
    <location>
        <begin position="427"/>
        <end position="496"/>
    </location>
</feature>
<dbReference type="CDD" id="cd14273">
    <property type="entry name" value="UBA_TAP-C_like"/>
    <property type="match status" value="1"/>
</dbReference>
<dbReference type="InterPro" id="IPR050730">
    <property type="entry name" value="UBX_domain-protein"/>
</dbReference>
<dbReference type="InterPro" id="IPR006577">
    <property type="entry name" value="UAS"/>
</dbReference>
<dbReference type="Gene3D" id="3.10.20.90">
    <property type="entry name" value="Phosphatidylinositol 3-kinase Catalytic Subunit, Chain A, domain 1"/>
    <property type="match status" value="1"/>
</dbReference>
<evidence type="ECO:0000256" key="1">
    <source>
        <dbReference type="SAM" id="MobiDB-lite"/>
    </source>
</evidence>
<sequence>MESALIATFMEITNESQAQAVRRLASCQWNLEKALNLFYAGGGVVGTSTAAAPSTTPVEEKKEAEEDEVRAPIPSRVERIYGNSYHGRRSRAARPVPSIWEAPSPKPVPAVPIRGPYLNEVQASGWGEAVPHNAGGNNYEVDQVKEIVEGPGSGEAEPGHGDGNGSDAEEADDVVQEDDNGSVGDYGLGSDEEQDGEDKEDGEQVEVDNTVNYKEDGGEQYSGEYEEKQYNIDEYNNEYGEEEQYNVSDNEGEIDDYGYQMDEDDGYYHDSMMEEEEPSWSDAGERPRLQAAPQSLAEMYRLPYELMYQGSSFHFAKVEAARRDRFLLVNVQSRSDFASSLQNRDLWKNAVISQVVRDNFVFFFLYKGSGKDDEGLKVCNYYGLKEDNQLPAVLVLDPITGERLAVHAGAIQPDDFMMFIDKYMTSNPSERSRPEVVQKTAEVPEASASAAHEQEQEAPETSSASADADDENEQEPVPMDEEAPSEMVESDDEPEEGEKMYKMRVRFPDGSVVAKEFGCKRKVSKLFAFCRSAVHDAGKTEQVAFRIMRLAGRAFEELQNSGATFEDLGLNCATVSVVFIT</sequence>
<dbReference type="InterPro" id="IPR009060">
    <property type="entry name" value="UBA-like_sf"/>
</dbReference>
<dbReference type="PANTHER" id="PTHR23322:SF64">
    <property type="entry name" value="OS02G0640700 PROTEIN"/>
    <property type="match status" value="1"/>
</dbReference>
<feature type="non-terminal residue" evidence="3">
    <location>
        <position position="1"/>
    </location>
</feature>
<dbReference type="Gene3D" id="1.10.8.10">
    <property type="entry name" value="DNA helicase RuvA subunit, C-terminal domain"/>
    <property type="match status" value="1"/>
</dbReference>
<evidence type="ECO:0000313" key="3">
    <source>
        <dbReference type="EMBL" id="TVU29060.1"/>
    </source>
</evidence>
<dbReference type="Gramene" id="TVU29060">
    <property type="protein sequence ID" value="TVU29060"/>
    <property type="gene ID" value="EJB05_20603"/>
</dbReference>
<organism evidence="3 4">
    <name type="scientific">Eragrostis curvula</name>
    <name type="common">weeping love grass</name>
    <dbReference type="NCBI Taxonomy" id="38414"/>
    <lineage>
        <taxon>Eukaryota</taxon>
        <taxon>Viridiplantae</taxon>
        <taxon>Streptophyta</taxon>
        <taxon>Embryophyta</taxon>
        <taxon>Tracheophyta</taxon>
        <taxon>Spermatophyta</taxon>
        <taxon>Magnoliopsida</taxon>
        <taxon>Liliopsida</taxon>
        <taxon>Poales</taxon>
        <taxon>Poaceae</taxon>
        <taxon>PACMAD clade</taxon>
        <taxon>Chloridoideae</taxon>
        <taxon>Eragrostideae</taxon>
        <taxon>Eragrostidinae</taxon>
        <taxon>Eragrostis</taxon>
    </lineage>
</organism>
<keyword evidence="4" id="KW-1185">Reference proteome</keyword>
<comment type="caution">
    <text evidence="3">The sequence shown here is derived from an EMBL/GenBank/DDBJ whole genome shotgun (WGS) entry which is preliminary data.</text>
</comment>
<feature type="compositionally biased region" description="Acidic residues" evidence="1">
    <location>
        <begin position="167"/>
        <end position="180"/>
    </location>
</feature>
<feature type="compositionally biased region" description="Acidic residues" evidence="1">
    <location>
        <begin position="190"/>
        <end position="206"/>
    </location>
</feature>
<dbReference type="InterPro" id="IPR036249">
    <property type="entry name" value="Thioredoxin-like_sf"/>
</dbReference>